<reference evidence="4 5" key="1">
    <citation type="journal article" date="2016" name="Nat. Commun.">
        <title>Thousands of microbial genomes shed light on interconnected biogeochemical processes in an aquifer system.</title>
        <authorList>
            <person name="Anantharaman K."/>
            <person name="Brown C.T."/>
            <person name="Hug L.A."/>
            <person name="Sharon I."/>
            <person name="Castelle C.J."/>
            <person name="Probst A.J."/>
            <person name="Thomas B.C."/>
            <person name="Singh A."/>
            <person name="Wilkins M.J."/>
            <person name="Karaoz U."/>
            <person name="Brodie E.L."/>
            <person name="Williams K.H."/>
            <person name="Hubbard S.S."/>
            <person name="Banfield J.F."/>
        </authorList>
    </citation>
    <scope>NUCLEOTIDE SEQUENCE [LARGE SCALE GENOMIC DNA]</scope>
</reference>
<evidence type="ECO:0008006" key="6">
    <source>
        <dbReference type="Google" id="ProtNLM"/>
    </source>
</evidence>
<gene>
    <name evidence="4" type="ORF">A3C72_04970</name>
</gene>
<comment type="caution">
    <text evidence="4">The sequence shown here is derived from an EMBL/GenBank/DDBJ whole genome shotgun (WGS) entry which is preliminary data.</text>
</comment>
<evidence type="ECO:0000256" key="3">
    <source>
        <dbReference type="ARBA" id="ARBA00024356"/>
    </source>
</evidence>
<dbReference type="InterPro" id="IPR007184">
    <property type="entry name" value="Mannoside_phosphorylase"/>
</dbReference>
<comment type="similarity">
    <text evidence="3">Belongs to the glycosyl hydrolase 130 family.</text>
</comment>
<dbReference type="Pfam" id="PF04041">
    <property type="entry name" value="Glyco_hydro_130"/>
    <property type="match status" value="1"/>
</dbReference>
<protein>
    <recommendedName>
        <fullName evidence="6">Glycosidase</fullName>
    </recommendedName>
</protein>
<accession>A0A1G2MLX7</accession>
<evidence type="ECO:0000256" key="2">
    <source>
        <dbReference type="ARBA" id="ARBA00022679"/>
    </source>
</evidence>
<dbReference type="EMBL" id="MHRK01000016">
    <property type="protein sequence ID" value="OHA24219.1"/>
    <property type="molecule type" value="Genomic_DNA"/>
</dbReference>
<proteinExistence type="inferred from homology"/>
<keyword evidence="2" id="KW-0808">Transferase</keyword>
<sequence>MDIFERSKLNPVLRPDKKWWKVYNPGAIFGDDGLVHLYPRVMKREDDWHSRIAHAVSKDGERFEWRSHLALERESVDELRGLEDPRITKIGDTYHMAFSAYDGKSVKLHTATTNDLNREWKRNGLAVPDFNFWEAGGKIFKWEGGHPVEKKKSKRGLHWSKSGAFFPEKFNGHYEILFGEYYIFSADSIDGVNFEVSVKPFIEPRTGTNYFDNTFVEVGPPPILTEKGWLILYHGVDEVFRYQLGFVLTDRLDPHKIIYRSNEPIFGPRESYEIGDSLIDVIKGGVDKMVTLSEDELKEFYKKARNENIMPQVVFCPGTVLKDKELWLYYGAGDMSICAAHAPIDEILKLAD</sequence>
<dbReference type="PANTHER" id="PTHR34106">
    <property type="entry name" value="GLYCOSIDASE"/>
    <property type="match status" value="1"/>
</dbReference>
<dbReference type="Proteomes" id="UP000177130">
    <property type="component" value="Unassembled WGS sequence"/>
</dbReference>
<keyword evidence="1" id="KW-0328">Glycosyltransferase</keyword>
<dbReference type="Gene3D" id="2.115.10.20">
    <property type="entry name" value="Glycosyl hydrolase domain, family 43"/>
    <property type="match status" value="1"/>
</dbReference>
<dbReference type="PANTHER" id="PTHR34106:SF5">
    <property type="entry name" value="GLYCOSIDASE"/>
    <property type="match status" value="1"/>
</dbReference>
<organism evidence="4 5">
    <name type="scientific">Candidatus Taylorbacteria bacterium RIFCSPHIGHO2_02_FULL_43_32b</name>
    <dbReference type="NCBI Taxonomy" id="1802306"/>
    <lineage>
        <taxon>Bacteria</taxon>
        <taxon>Candidatus Tayloriibacteriota</taxon>
    </lineage>
</organism>
<dbReference type="SUPFAM" id="SSF75005">
    <property type="entry name" value="Arabinanase/levansucrase/invertase"/>
    <property type="match status" value="2"/>
</dbReference>
<dbReference type="GO" id="GO:0016757">
    <property type="term" value="F:glycosyltransferase activity"/>
    <property type="evidence" value="ECO:0007669"/>
    <property type="project" value="UniProtKB-KW"/>
</dbReference>
<evidence type="ECO:0000313" key="4">
    <source>
        <dbReference type="EMBL" id="OHA24219.1"/>
    </source>
</evidence>
<evidence type="ECO:0000256" key="1">
    <source>
        <dbReference type="ARBA" id="ARBA00022676"/>
    </source>
</evidence>
<dbReference type="STRING" id="1802306.A3C72_04970"/>
<dbReference type="InterPro" id="IPR023296">
    <property type="entry name" value="Glyco_hydro_beta-prop_sf"/>
</dbReference>
<name>A0A1G2MLX7_9BACT</name>
<dbReference type="AlphaFoldDB" id="A0A1G2MLX7"/>
<evidence type="ECO:0000313" key="5">
    <source>
        <dbReference type="Proteomes" id="UP000177130"/>
    </source>
</evidence>